<dbReference type="Proteomes" id="UP001385499">
    <property type="component" value="Unassembled WGS sequence"/>
</dbReference>
<dbReference type="InterPro" id="IPR025145">
    <property type="entry name" value="DUF4087"/>
</dbReference>
<proteinExistence type="predicted"/>
<evidence type="ECO:0000313" key="1">
    <source>
        <dbReference type="EMBL" id="MEJ8474747.1"/>
    </source>
</evidence>
<comment type="caution">
    <text evidence="1">The sequence shown here is derived from an EMBL/GenBank/DDBJ whole genome shotgun (WGS) entry which is preliminary data.</text>
</comment>
<name>A0ABU8TLD8_9HYPH</name>
<reference evidence="1 2" key="1">
    <citation type="submission" date="2024-02" db="EMBL/GenBank/DDBJ databases">
        <title>Roseibium algae sp. nov., isolated from marine alga (Grateloupia sp.), showing potential in myo-inositol conversion.</title>
        <authorList>
            <person name="Wang Y."/>
        </authorList>
    </citation>
    <scope>NUCLEOTIDE SEQUENCE [LARGE SCALE GENOMIC DNA]</scope>
    <source>
        <strain evidence="1 2">H3510</strain>
    </source>
</reference>
<protein>
    <submittedName>
        <fullName evidence="1">DUF4087 domain-containing protein</fullName>
    </submittedName>
</protein>
<dbReference type="EMBL" id="JBAKIA010000006">
    <property type="protein sequence ID" value="MEJ8474747.1"/>
    <property type="molecule type" value="Genomic_DNA"/>
</dbReference>
<keyword evidence="2" id="KW-1185">Reference proteome</keyword>
<dbReference type="Pfam" id="PF13316">
    <property type="entry name" value="DUF4087"/>
    <property type="match status" value="1"/>
</dbReference>
<organism evidence="1 2">
    <name type="scientific">Roseibium algae</name>
    <dbReference type="NCBI Taxonomy" id="3123038"/>
    <lineage>
        <taxon>Bacteria</taxon>
        <taxon>Pseudomonadati</taxon>
        <taxon>Pseudomonadota</taxon>
        <taxon>Alphaproteobacteria</taxon>
        <taxon>Hyphomicrobiales</taxon>
        <taxon>Stappiaceae</taxon>
        <taxon>Roseibium</taxon>
    </lineage>
</organism>
<evidence type="ECO:0000313" key="2">
    <source>
        <dbReference type="Proteomes" id="UP001385499"/>
    </source>
</evidence>
<sequence length="156" mass="17196">MTGSPSGWLEARPMLKMISRTFLNLTFVSVFLGGLVTQVAQAAENRCGLIENPTPANWWLTDGEGTWTIRLQGRDWEPLGMDRIGDISEGDYRRTNGNYGYACACAKVDTTTFDGERYITAIHSFTQIPLARCDNDPALAKEAGSLTQNRSETGLN</sequence>
<gene>
    <name evidence="1" type="ORF">V6575_11680</name>
</gene>
<accession>A0ABU8TLD8</accession>